<comment type="catalytic activity">
    <reaction evidence="2">
        <text>2 GTP = 3',3'-c-di-GMP + 2 diphosphate</text>
        <dbReference type="Rhea" id="RHEA:24898"/>
        <dbReference type="ChEBI" id="CHEBI:33019"/>
        <dbReference type="ChEBI" id="CHEBI:37565"/>
        <dbReference type="ChEBI" id="CHEBI:58805"/>
        <dbReference type="EC" id="2.7.7.65"/>
    </reaction>
</comment>
<dbReference type="PROSITE" id="PS50887">
    <property type="entry name" value="GGDEF"/>
    <property type="match status" value="1"/>
</dbReference>
<sequence>MRNILVIEDSPLVLKILEHLFRQEAELQPLFCASLAEAQVMLESSAELFFAAIVDLHLPDAPHGESVDLVMHYGLPCIVLSGSYDEQRRDQLLLKGVVDYVLKESQHSYEYAFRLLHRLESNGQVKILVAEDSDATRQYIRHVLAPHRFQLLEARDGDETLRILEAQPDIDLLVVDHSMPGLSGFELVKLLRQKMKRHELIIIGLSADAKGSLSAKFIKHGADDFLRKPFCPEELNCRVISTLERRDLLRALKQAAQYDALTGLNNRRAFYEQGLAQLQRAHARDQPVSVAMIDLDHFKRINDQHGHASGDAALVAFAGLFAEALPEALLGRLGGEEFALLSRQDAPGLAQTLDRLRERCARLDYSAGAPPLSFSAGVCEASGNSLEHLLHEADQRLYRAKHQGRGLTIWQ</sequence>
<dbReference type="EMBL" id="CP073346">
    <property type="protein sequence ID" value="UTW06268.1"/>
    <property type="molecule type" value="Genomic_DNA"/>
</dbReference>
<dbReference type="InterPro" id="IPR043128">
    <property type="entry name" value="Rev_trsase/Diguanyl_cyclase"/>
</dbReference>
<dbReference type="Pfam" id="PF00072">
    <property type="entry name" value="Response_reg"/>
    <property type="match status" value="1"/>
</dbReference>
<keyword evidence="6" id="KW-0548">Nucleotidyltransferase</keyword>
<evidence type="ECO:0000256" key="3">
    <source>
        <dbReference type="PROSITE-ProRule" id="PRU00169"/>
    </source>
</evidence>
<feature type="modified residue" description="4-aspartylphosphate" evidence="3">
    <location>
        <position position="176"/>
    </location>
</feature>
<protein>
    <recommendedName>
        <fullName evidence="1">diguanylate cyclase</fullName>
        <ecNumber evidence="1">2.7.7.65</ecNumber>
    </recommendedName>
</protein>
<dbReference type="InterPro" id="IPR001789">
    <property type="entry name" value="Sig_transdc_resp-reg_receiver"/>
</dbReference>
<feature type="domain" description="Response regulatory" evidence="4">
    <location>
        <begin position="126"/>
        <end position="243"/>
    </location>
</feature>
<dbReference type="InterPro" id="IPR000160">
    <property type="entry name" value="GGDEF_dom"/>
</dbReference>
<evidence type="ECO:0000259" key="5">
    <source>
        <dbReference type="PROSITE" id="PS50887"/>
    </source>
</evidence>
<dbReference type="SUPFAM" id="SSF55073">
    <property type="entry name" value="Nucleotide cyclase"/>
    <property type="match status" value="1"/>
</dbReference>
<dbReference type="SUPFAM" id="SSF52172">
    <property type="entry name" value="CheY-like"/>
    <property type="match status" value="2"/>
</dbReference>
<dbReference type="InterPro" id="IPR050469">
    <property type="entry name" value="Diguanylate_Cyclase"/>
</dbReference>
<evidence type="ECO:0000313" key="6">
    <source>
        <dbReference type="EMBL" id="UTW06268.1"/>
    </source>
</evidence>
<dbReference type="GO" id="GO:0052621">
    <property type="term" value="F:diguanylate cyclase activity"/>
    <property type="evidence" value="ECO:0007669"/>
    <property type="project" value="UniProtKB-EC"/>
</dbReference>
<evidence type="ECO:0000259" key="4">
    <source>
        <dbReference type="PROSITE" id="PS50110"/>
    </source>
</evidence>
<evidence type="ECO:0000256" key="2">
    <source>
        <dbReference type="ARBA" id="ARBA00034247"/>
    </source>
</evidence>
<keyword evidence="7" id="KW-1185">Reference proteome</keyword>
<dbReference type="Proteomes" id="UP001059672">
    <property type="component" value="Chromosome"/>
</dbReference>
<dbReference type="Pfam" id="PF00990">
    <property type="entry name" value="GGDEF"/>
    <property type="match status" value="1"/>
</dbReference>
<dbReference type="RefSeq" id="WP_255836847.1">
    <property type="nucleotide sequence ID" value="NZ_CP073346.1"/>
</dbReference>
<feature type="modified residue" description="4-aspartylphosphate" evidence="3">
    <location>
        <position position="55"/>
    </location>
</feature>
<organism evidence="6 7">
    <name type="scientific">Pseudomonas benzenivorans</name>
    <dbReference type="NCBI Taxonomy" id="556533"/>
    <lineage>
        <taxon>Bacteria</taxon>
        <taxon>Pseudomonadati</taxon>
        <taxon>Pseudomonadota</taxon>
        <taxon>Gammaproteobacteria</taxon>
        <taxon>Pseudomonadales</taxon>
        <taxon>Pseudomonadaceae</taxon>
        <taxon>Pseudomonas</taxon>
    </lineage>
</organism>
<dbReference type="PROSITE" id="PS50110">
    <property type="entry name" value="RESPONSE_REGULATORY"/>
    <property type="match status" value="2"/>
</dbReference>
<dbReference type="SMART" id="SM00267">
    <property type="entry name" value="GGDEF"/>
    <property type="match status" value="1"/>
</dbReference>
<accession>A0ABY5H1W8</accession>
<feature type="domain" description="Response regulatory" evidence="4">
    <location>
        <begin position="3"/>
        <end position="118"/>
    </location>
</feature>
<evidence type="ECO:0000313" key="7">
    <source>
        <dbReference type="Proteomes" id="UP001059672"/>
    </source>
</evidence>
<dbReference type="CDD" id="cd01949">
    <property type="entry name" value="GGDEF"/>
    <property type="match status" value="1"/>
</dbReference>
<dbReference type="Gene3D" id="3.40.50.2300">
    <property type="match status" value="2"/>
</dbReference>
<keyword evidence="3" id="KW-0597">Phosphoprotein</keyword>
<dbReference type="Gene3D" id="3.30.70.270">
    <property type="match status" value="1"/>
</dbReference>
<dbReference type="EC" id="2.7.7.65" evidence="1"/>
<gene>
    <name evidence="6" type="ORF">KDW96_13855</name>
</gene>
<dbReference type="NCBIfam" id="TIGR00254">
    <property type="entry name" value="GGDEF"/>
    <property type="match status" value="1"/>
</dbReference>
<dbReference type="SMART" id="SM00448">
    <property type="entry name" value="REC"/>
    <property type="match status" value="2"/>
</dbReference>
<name>A0ABY5H1W8_9PSED</name>
<keyword evidence="6" id="KW-0808">Transferase</keyword>
<evidence type="ECO:0000256" key="1">
    <source>
        <dbReference type="ARBA" id="ARBA00012528"/>
    </source>
</evidence>
<dbReference type="PANTHER" id="PTHR45138:SF9">
    <property type="entry name" value="DIGUANYLATE CYCLASE DGCM-RELATED"/>
    <property type="match status" value="1"/>
</dbReference>
<dbReference type="CDD" id="cd19921">
    <property type="entry name" value="REC_1_GGDEF"/>
    <property type="match status" value="1"/>
</dbReference>
<dbReference type="InterPro" id="IPR029787">
    <property type="entry name" value="Nucleotide_cyclase"/>
</dbReference>
<proteinExistence type="predicted"/>
<reference evidence="6" key="1">
    <citation type="submission" date="2021-04" db="EMBL/GenBank/DDBJ databases">
        <title>Oceanospirillales bacteria with DddD are important DMSP degraders in coastal seawater.</title>
        <authorList>
            <person name="Liu J."/>
        </authorList>
    </citation>
    <scope>NUCLEOTIDE SEQUENCE</scope>
    <source>
        <strain evidence="6">D13-4</strain>
    </source>
</reference>
<feature type="domain" description="GGDEF" evidence="5">
    <location>
        <begin position="286"/>
        <end position="411"/>
    </location>
</feature>
<dbReference type="InterPro" id="IPR011006">
    <property type="entry name" value="CheY-like_superfamily"/>
</dbReference>
<dbReference type="PANTHER" id="PTHR45138">
    <property type="entry name" value="REGULATORY COMPONENTS OF SENSORY TRANSDUCTION SYSTEM"/>
    <property type="match status" value="1"/>
</dbReference>